<evidence type="ECO:0000259" key="7">
    <source>
        <dbReference type="PROSITE" id="PS50011"/>
    </source>
</evidence>
<name>M5FS92_DACPD</name>
<dbReference type="InterPro" id="IPR011009">
    <property type="entry name" value="Kinase-like_dom_sf"/>
</dbReference>
<dbReference type="OMA" id="AMADECW"/>
<evidence type="ECO:0000256" key="1">
    <source>
        <dbReference type="ARBA" id="ARBA00012513"/>
    </source>
</evidence>
<dbReference type="EMBL" id="JH795872">
    <property type="protein sequence ID" value="EJT98673.1"/>
    <property type="molecule type" value="Genomic_DNA"/>
</dbReference>
<accession>M5FS92</accession>
<gene>
    <name evidence="8" type="ORF">DACRYDRAFT_83203</name>
</gene>
<dbReference type="HOGENOM" id="CLU_1209797_0_0_1"/>
<dbReference type="PANTHER" id="PTHR43671:SF13">
    <property type="entry name" value="SERINE_THREONINE-PROTEIN KINASE NEK2"/>
    <property type="match status" value="1"/>
</dbReference>
<dbReference type="Pfam" id="PF00069">
    <property type="entry name" value="Pkinase"/>
    <property type="match status" value="1"/>
</dbReference>
<evidence type="ECO:0000256" key="3">
    <source>
        <dbReference type="ARBA" id="ARBA00022741"/>
    </source>
</evidence>
<reference evidence="8 9" key="1">
    <citation type="journal article" date="2012" name="Science">
        <title>The Paleozoic origin of enzymatic lignin decomposition reconstructed from 31 fungal genomes.</title>
        <authorList>
            <person name="Floudas D."/>
            <person name="Binder M."/>
            <person name="Riley R."/>
            <person name="Barry K."/>
            <person name="Blanchette R.A."/>
            <person name="Henrissat B."/>
            <person name="Martinez A.T."/>
            <person name="Otillar R."/>
            <person name="Spatafora J.W."/>
            <person name="Yadav J.S."/>
            <person name="Aerts A."/>
            <person name="Benoit I."/>
            <person name="Boyd A."/>
            <person name="Carlson A."/>
            <person name="Copeland A."/>
            <person name="Coutinho P.M."/>
            <person name="de Vries R.P."/>
            <person name="Ferreira P."/>
            <person name="Findley K."/>
            <person name="Foster B."/>
            <person name="Gaskell J."/>
            <person name="Glotzer D."/>
            <person name="Gorecki P."/>
            <person name="Heitman J."/>
            <person name="Hesse C."/>
            <person name="Hori C."/>
            <person name="Igarashi K."/>
            <person name="Jurgens J.A."/>
            <person name="Kallen N."/>
            <person name="Kersten P."/>
            <person name="Kohler A."/>
            <person name="Kuees U."/>
            <person name="Kumar T.K.A."/>
            <person name="Kuo A."/>
            <person name="LaButti K."/>
            <person name="Larrondo L.F."/>
            <person name="Lindquist E."/>
            <person name="Ling A."/>
            <person name="Lombard V."/>
            <person name="Lucas S."/>
            <person name="Lundell T."/>
            <person name="Martin R."/>
            <person name="McLaughlin D.J."/>
            <person name="Morgenstern I."/>
            <person name="Morin E."/>
            <person name="Murat C."/>
            <person name="Nagy L.G."/>
            <person name="Nolan M."/>
            <person name="Ohm R.A."/>
            <person name="Patyshakuliyeva A."/>
            <person name="Rokas A."/>
            <person name="Ruiz-Duenas F.J."/>
            <person name="Sabat G."/>
            <person name="Salamov A."/>
            <person name="Samejima M."/>
            <person name="Schmutz J."/>
            <person name="Slot J.C."/>
            <person name="St John F."/>
            <person name="Stenlid J."/>
            <person name="Sun H."/>
            <person name="Sun S."/>
            <person name="Syed K."/>
            <person name="Tsang A."/>
            <person name="Wiebenga A."/>
            <person name="Young D."/>
            <person name="Pisabarro A."/>
            <person name="Eastwood D.C."/>
            <person name="Martin F."/>
            <person name="Cullen D."/>
            <person name="Grigoriev I.V."/>
            <person name="Hibbett D.S."/>
        </authorList>
    </citation>
    <scope>NUCLEOTIDE SEQUENCE [LARGE SCALE GENOMIC DNA]</scope>
    <source>
        <strain evidence="8 9">DJM-731 SS1</strain>
    </source>
</reference>
<organism evidence="8 9">
    <name type="scientific">Dacryopinax primogenitus (strain DJM 731)</name>
    <name type="common">Brown rot fungus</name>
    <dbReference type="NCBI Taxonomy" id="1858805"/>
    <lineage>
        <taxon>Eukaryota</taxon>
        <taxon>Fungi</taxon>
        <taxon>Dikarya</taxon>
        <taxon>Basidiomycota</taxon>
        <taxon>Agaricomycotina</taxon>
        <taxon>Dacrymycetes</taxon>
        <taxon>Dacrymycetales</taxon>
        <taxon>Dacrymycetaceae</taxon>
        <taxon>Dacryopinax</taxon>
    </lineage>
</organism>
<dbReference type="PROSITE" id="PS00108">
    <property type="entry name" value="PROTEIN_KINASE_ST"/>
    <property type="match status" value="1"/>
</dbReference>
<dbReference type="Gene3D" id="1.10.510.10">
    <property type="entry name" value="Transferase(Phosphotransferase) domain 1"/>
    <property type="match status" value="1"/>
</dbReference>
<evidence type="ECO:0000256" key="4">
    <source>
        <dbReference type="ARBA" id="ARBA00022777"/>
    </source>
</evidence>
<dbReference type="GO" id="GO:0005524">
    <property type="term" value="F:ATP binding"/>
    <property type="evidence" value="ECO:0007669"/>
    <property type="project" value="UniProtKB-KW"/>
</dbReference>
<evidence type="ECO:0000313" key="8">
    <source>
        <dbReference type="EMBL" id="EJT98673.1"/>
    </source>
</evidence>
<dbReference type="GeneID" id="63691677"/>
<keyword evidence="3" id="KW-0547">Nucleotide-binding</keyword>
<keyword evidence="5" id="KW-0067">ATP-binding</keyword>
<dbReference type="InterPro" id="IPR050660">
    <property type="entry name" value="NEK_Ser/Thr_kinase"/>
</dbReference>
<dbReference type="PANTHER" id="PTHR43671">
    <property type="entry name" value="SERINE/THREONINE-PROTEIN KINASE NEK"/>
    <property type="match status" value="1"/>
</dbReference>
<evidence type="ECO:0000313" key="9">
    <source>
        <dbReference type="Proteomes" id="UP000030653"/>
    </source>
</evidence>
<dbReference type="GO" id="GO:0004674">
    <property type="term" value="F:protein serine/threonine kinase activity"/>
    <property type="evidence" value="ECO:0007669"/>
    <property type="project" value="UniProtKB-EC"/>
</dbReference>
<dbReference type="Proteomes" id="UP000030653">
    <property type="component" value="Unassembled WGS sequence"/>
</dbReference>
<sequence length="229" mass="26225">MLMPRLRRQMPVCVREDKASRWFAVVLQAVGWLHERGVVHNDIKPANIMLSERDEPVLIDFGFAQHHPPEEGRFLSQLAYGTPEYLSPERARGKAHDTRLSDIWSLGVTFFEVLVGRTPFESTPAPADPASPYSHEEEQKADPDMSTAEGLKTYWDRTNRGEWVGEWRMSAGLEKLLRGMMCPRPEERPFADQCLRDAYFSSNEKPVARESRFATSLPVRCSPRLKARP</sequence>
<evidence type="ECO:0000256" key="5">
    <source>
        <dbReference type="ARBA" id="ARBA00022840"/>
    </source>
</evidence>
<dbReference type="OrthoDB" id="68483at2759"/>
<feature type="region of interest" description="Disordered" evidence="6">
    <location>
        <begin position="122"/>
        <end position="146"/>
    </location>
</feature>
<dbReference type="EC" id="2.7.11.1" evidence="1"/>
<feature type="compositionally biased region" description="Basic and acidic residues" evidence="6">
    <location>
        <begin position="134"/>
        <end position="143"/>
    </location>
</feature>
<dbReference type="InterPro" id="IPR008271">
    <property type="entry name" value="Ser/Thr_kinase_AS"/>
</dbReference>
<evidence type="ECO:0000256" key="2">
    <source>
        <dbReference type="ARBA" id="ARBA00022679"/>
    </source>
</evidence>
<keyword evidence="9" id="KW-1185">Reference proteome</keyword>
<proteinExistence type="predicted"/>
<dbReference type="STRING" id="1858805.M5FS92"/>
<feature type="domain" description="Protein kinase" evidence="7">
    <location>
        <begin position="1"/>
        <end position="200"/>
    </location>
</feature>
<dbReference type="InterPro" id="IPR000719">
    <property type="entry name" value="Prot_kinase_dom"/>
</dbReference>
<keyword evidence="2" id="KW-0808">Transferase</keyword>
<dbReference type="AlphaFoldDB" id="M5FS92"/>
<dbReference type="SUPFAM" id="SSF56112">
    <property type="entry name" value="Protein kinase-like (PK-like)"/>
    <property type="match status" value="1"/>
</dbReference>
<dbReference type="PROSITE" id="PS50011">
    <property type="entry name" value="PROTEIN_KINASE_DOM"/>
    <property type="match status" value="1"/>
</dbReference>
<protein>
    <recommendedName>
        <fullName evidence="1">non-specific serine/threonine protein kinase</fullName>
        <ecNumber evidence="1">2.7.11.1</ecNumber>
    </recommendedName>
</protein>
<dbReference type="SMART" id="SM00220">
    <property type="entry name" value="S_TKc"/>
    <property type="match status" value="1"/>
</dbReference>
<dbReference type="RefSeq" id="XP_040625571.1">
    <property type="nucleotide sequence ID" value="XM_040776615.1"/>
</dbReference>
<keyword evidence="4 8" id="KW-0418">Kinase</keyword>
<evidence type="ECO:0000256" key="6">
    <source>
        <dbReference type="SAM" id="MobiDB-lite"/>
    </source>
</evidence>